<protein>
    <submittedName>
        <fullName evidence="3">Uncharacterized protein</fullName>
    </submittedName>
</protein>
<keyword evidence="2" id="KW-0539">Nucleus</keyword>
<dbReference type="GO" id="GO:0005634">
    <property type="term" value="C:nucleus"/>
    <property type="evidence" value="ECO:0007669"/>
    <property type="project" value="UniProtKB-SubCell"/>
</dbReference>
<dbReference type="InterPro" id="IPR033270">
    <property type="entry name" value="VPRBP/DCAF1"/>
</dbReference>
<dbReference type="GO" id="GO:0080008">
    <property type="term" value="C:Cul4-RING E3 ubiquitin ligase complex"/>
    <property type="evidence" value="ECO:0007669"/>
    <property type="project" value="TreeGrafter"/>
</dbReference>
<evidence type="ECO:0000313" key="4">
    <source>
        <dbReference type="Proteomes" id="UP000054047"/>
    </source>
</evidence>
<evidence type="ECO:0000256" key="1">
    <source>
        <dbReference type="ARBA" id="ARBA00004123"/>
    </source>
</evidence>
<dbReference type="PANTHER" id="PTHR13129">
    <property type="entry name" value="VPRBP PROTEIN-RELATED"/>
    <property type="match status" value="1"/>
</dbReference>
<sequence>MRLPNGNDSDGFQILMEIIGSVILNDSEIRIAALNVLINCISVPEEISKLSRAESTEKKEKDKDGRRSRNAFISVQTKDHCEKMWAATRKYNGINILLTVIRVNSPIADADETRALACRALREFSKWEPIRQILSKLPFITGNELQ</sequence>
<reference evidence="3 4" key="1">
    <citation type="submission" date="2013-12" db="EMBL/GenBank/DDBJ databases">
        <title>Draft genome of the parsitic nematode Ancylostoma duodenale.</title>
        <authorList>
            <person name="Mitreva M."/>
        </authorList>
    </citation>
    <scope>NUCLEOTIDE SEQUENCE [LARGE SCALE GENOMIC DNA]</scope>
    <source>
        <strain evidence="3 4">Zhejiang</strain>
    </source>
</reference>
<dbReference type="SUPFAM" id="SSF48371">
    <property type="entry name" value="ARM repeat"/>
    <property type="match status" value="1"/>
</dbReference>
<evidence type="ECO:0000313" key="3">
    <source>
        <dbReference type="EMBL" id="KIH48133.1"/>
    </source>
</evidence>
<accession>A0A0C2BVZ5</accession>
<evidence type="ECO:0000256" key="2">
    <source>
        <dbReference type="ARBA" id="ARBA00023242"/>
    </source>
</evidence>
<feature type="non-terminal residue" evidence="3">
    <location>
        <position position="146"/>
    </location>
</feature>
<dbReference type="Proteomes" id="UP000054047">
    <property type="component" value="Unassembled WGS sequence"/>
</dbReference>
<comment type="subcellular location">
    <subcellularLocation>
        <location evidence="1">Nucleus</location>
    </subcellularLocation>
</comment>
<dbReference type="GO" id="GO:0016567">
    <property type="term" value="P:protein ubiquitination"/>
    <property type="evidence" value="ECO:0007669"/>
    <property type="project" value="InterPro"/>
</dbReference>
<dbReference type="InterPro" id="IPR016024">
    <property type="entry name" value="ARM-type_fold"/>
</dbReference>
<dbReference type="PANTHER" id="PTHR13129:SF4">
    <property type="entry name" value="DDB1- AND CUL4-ASSOCIATED FACTOR 1"/>
    <property type="match status" value="1"/>
</dbReference>
<name>A0A0C2BVZ5_9BILA</name>
<dbReference type="OrthoDB" id="27563at2759"/>
<organism evidence="3 4">
    <name type="scientific">Ancylostoma duodenale</name>
    <dbReference type="NCBI Taxonomy" id="51022"/>
    <lineage>
        <taxon>Eukaryota</taxon>
        <taxon>Metazoa</taxon>
        <taxon>Ecdysozoa</taxon>
        <taxon>Nematoda</taxon>
        <taxon>Chromadorea</taxon>
        <taxon>Rhabditida</taxon>
        <taxon>Rhabditina</taxon>
        <taxon>Rhabditomorpha</taxon>
        <taxon>Strongyloidea</taxon>
        <taxon>Ancylostomatidae</taxon>
        <taxon>Ancylostomatinae</taxon>
        <taxon>Ancylostoma</taxon>
    </lineage>
</organism>
<dbReference type="EMBL" id="KN762324">
    <property type="protein sequence ID" value="KIH48133.1"/>
    <property type="molecule type" value="Genomic_DNA"/>
</dbReference>
<dbReference type="AlphaFoldDB" id="A0A0C2BVZ5"/>
<gene>
    <name evidence="3" type="ORF">ANCDUO_21801</name>
</gene>
<proteinExistence type="predicted"/>
<keyword evidence="4" id="KW-1185">Reference proteome</keyword>